<feature type="domain" description="LytR/CpsA/Psr regulator C-terminal" evidence="2">
    <location>
        <begin position="57"/>
        <end position="149"/>
    </location>
</feature>
<evidence type="ECO:0000259" key="2">
    <source>
        <dbReference type="Pfam" id="PF13399"/>
    </source>
</evidence>
<dbReference type="InterPro" id="IPR027381">
    <property type="entry name" value="LytR/CpsA/Psr_C"/>
</dbReference>
<keyword evidence="1" id="KW-0472">Membrane</keyword>
<dbReference type="Pfam" id="PF13399">
    <property type="entry name" value="LytR_C"/>
    <property type="match status" value="1"/>
</dbReference>
<reference evidence="4" key="1">
    <citation type="journal article" date="2019" name="Int. J. Syst. Evol. Microbiol.">
        <title>The Global Catalogue of Microorganisms (GCM) 10K type strain sequencing project: providing services to taxonomists for standard genome sequencing and annotation.</title>
        <authorList>
            <consortium name="The Broad Institute Genomics Platform"/>
            <consortium name="The Broad Institute Genome Sequencing Center for Infectious Disease"/>
            <person name="Wu L."/>
            <person name="Ma J."/>
        </authorList>
    </citation>
    <scope>NUCLEOTIDE SEQUENCE [LARGE SCALE GENOMIC DNA]</scope>
    <source>
        <strain evidence="4">JCM 16544</strain>
    </source>
</reference>
<proteinExistence type="predicted"/>
<keyword evidence="1" id="KW-0812">Transmembrane</keyword>
<protein>
    <recommendedName>
        <fullName evidence="2">LytR/CpsA/Psr regulator C-terminal domain-containing protein</fullName>
    </recommendedName>
</protein>
<dbReference type="RefSeq" id="WP_344740101.1">
    <property type="nucleotide sequence ID" value="NZ_BAAAYU010000005.1"/>
</dbReference>
<evidence type="ECO:0000313" key="4">
    <source>
        <dbReference type="Proteomes" id="UP001501697"/>
    </source>
</evidence>
<comment type="caution">
    <text evidence="3">The sequence shown here is derived from an EMBL/GenBank/DDBJ whole genome shotgun (WGS) entry which is preliminary data.</text>
</comment>
<evidence type="ECO:0000313" key="3">
    <source>
        <dbReference type="EMBL" id="GAA3644363.1"/>
    </source>
</evidence>
<dbReference type="Gene3D" id="3.30.70.2390">
    <property type="match status" value="1"/>
</dbReference>
<sequence>MHGWVVLLWAALATVVLVVVGIFGTLLVSGRIELFPQPAPTATPAPEVTPVVDTSYGVLILNATPEVGLATQTKDVVVAAGWSADSVLAGEAGSDDFPQTTVYYLDPADESAAAGLAGVIGGALIEQSDVYQPAGDPDGTQLTIVIGLDRTEAGATPSPTE</sequence>
<feature type="transmembrane region" description="Helical" evidence="1">
    <location>
        <begin position="6"/>
        <end position="28"/>
    </location>
</feature>
<name>A0ABP7B154_9MICO</name>
<dbReference type="Proteomes" id="UP001501697">
    <property type="component" value="Unassembled WGS sequence"/>
</dbReference>
<dbReference type="EMBL" id="BAAAYU010000005">
    <property type="protein sequence ID" value="GAA3644363.1"/>
    <property type="molecule type" value="Genomic_DNA"/>
</dbReference>
<evidence type="ECO:0000256" key="1">
    <source>
        <dbReference type="SAM" id="Phobius"/>
    </source>
</evidence>
<accession>A0ABP7B154</accession>
<keyword evidence="1" id="KW-1133">Transmembrane helix</keyword>
<keyword evidence="4" id="KW-1185">Reference proteome</keyword>
<organism evidence="3 4">
    <name type="scientific">Microbacterium awajiense</name>
    <dbReference type="NCBI Taxonomy" id="415214"/>
    <lineage>
        <taxon>Bacteria</taxon>
        <taxon>Bacillati</taxon>
        <taxon>Actinomycetota</taxon>
        <taxon>Actinomycetes</taxon>
        <taxon>Micrococcales</taxon>
        <taxon>Microbacteriaceae</taxon>
        <taxon>Microbacterium</taxon>
    </lineage>
</organism>
<gene>
    <name evidence="3" type="ORF">GCM10022200_30560</name>
</gene>